<dbReference type="InterPro" id="IPR001387">
    <property type="entry name" value="Cro/C1-type_HTH"/>
</dbReference>
<dbReference type="SUPFAM" id="SSF47413">
    <property type="entry name" value="lambda repressor-like DNA-binding domains"/>
    <property type="match status" value="1"/>
</dbReference>
<organism evidence="2 3">
    <name type="scientific">Shewanella japonica</name>
    <dbReference type="NCBI Taxonomy" id="93973"/>
    <lineage>
        <taxon>Bacteria</taxon>
        <taxon>Pseudomonadati</taxon>
        <taxon>Pseudomonadota</taxon>
        <taxon>Gammaproteobacteria</taxon>
        <taxon>Alteromonadales</taxon>
        <taxon>Shewanellaceae</taxon>
        <taxon>Shewanella</taxon>
    </lineage>
</organism>
<dbReference type="InterPro" id="IPR010982">
    <property type="entry name" value="Lambda_DNA-bd_dom_sf"/>
</dbReference>
<dbReference type="PROSITE" id="PS50943">
    <property type="entry name" value="HTH_CROC1"/>
    <property type="match status" value="1"/>
</dbReference>
<dbReference type="SMART" id="SM00530">
    <property type="entry name" value="HTH_XRE"/>
    <property type="match status" value="1"/>
</dbReference>
<name>A0ABM6JF93_9GAMM</name>
<dbReference type="RefSeq" id="WP_055025857.1">
    <property type="nucleotide sequence ID" value="NZ_CANMJJ010000006.1"/>
</dbReference>
<dbReference type="Proteomes" id="UP000191820">
    <property type="component" value="Chromosome"/>
</dbReference>
<feature type="domain" description="HTH cro/C1-type" evidence="1">
    <location>
        <begin position="18"/>
        <end position="79"/>
    </location>
</feature>
<evidence type="ECO:0000313" key="3">
    <source>
        <dbReference type="Proteomes" id="UP000191820"/>
    </source>
</evidence>
<evidence type="ECO:0000313" key="2">
    <source>
        <dbReference type="EMBL" id="ARD20440.1"/>
    </source>
</evidence>
<evidence type="ECO:0000259" key="1">
    <source>
        <dbReference type="PROSITE" id="PS50943"/>
    </source>
</evidence>
<dbReference type="EMBL" id="CP020472">
    <property type="protein sequence ID" value="ARD20440.1"/>
    <property type="molecule type" value="Genomic_DNA"/>
</dbReference>
<dbReference type="Gene3D" id="1.10.260.40">
    <property type="entry name" value="lambda repressor-like DNA-binding domains"/>
    <property type="match status" value="1"/>
</dbReference>
<dbReference type="Pfam" id="PF12268">
    <property type="entry name" value="DUF3612"/>
    <property type="match status" value="1"/>
</dbReference>
<keyword evidence="3" id="KW-1185">Reference proteome</keyword>
<proteinExistence type="predicted"/>
<reference evidence="2 3" key="1">
    <citation type="submission" date="2017-03" db="EMBL/GenBank/DDBJ databases">
        <title>Genome sequencing of Shewanella japonica KCTC 22435.</title>
        <authorList>
            <person name="Kim K.M."/>
        </authorList>
    </citation>
    <scope>NUCLEOTIDE SEQUENCE [LARGE SCALE GENOMIC DNA]</scope>
    <source>
        <strain evidence="2 3">KCTC 22435</strain>
    </source>
</reference>
<gene>
    <name evidence="2" type="ORF">SJ2017_0091</name>
</gene>
<dbReference type="InterPro" id="IPR022055">
    <property type="entry name" value="DUF3612"/>
</dbReference>
<protein>
    <submittedName>
        <fullName evidence="2">MerR family transcriptional regulator</fullName>
    </submittedName>
</protein>
<dbReference type="CDD" id="cd00093">
    <property type="entry name" value="HTH_XRE"/>
    <property type="match status" value="1"/>
</dbReference>
<sequence>MRNEQSLMRKSHFLGTKIRNLRKRNHLTMEDLSARCIRVDSSSAPSVSYLSMIERGKRVPSAGMLAVIATVFQKDVDWFLDDMPEEQSITPEKGRRGGISGMPLEPSFLFSNDILQIAIPEMLSQTGTSGRQFAQLLIRAHQEHHQNHFPDLERAAEEIGRKQMPLSADEMLSIAKSMGLKIKWIDEVPTEVLDETGARSSRLTTSFFEPPATIFINKALKSNAPRLKYDLAVHIGHCVLHNKDGLKSVMTSGRRVEADDDATVQSNTLNAQDILHAWRDFESSFFAGALLCPKVPFRQLLDRHGYEIDIHKQLQVSASVAMRRMTVVSPYPHWHYFDAYAPGKLKAVYRGNGIPLPWGNMRIVEDPCHHWAVFRKINEPTSGTSAQISILNVGNEPRIYCCESIKVDDSAGNPHVLCAGIDLNPAIEAQGKDAAKITEDLKQTCVENGGLVAIPKHIKADLVSVAKILNINWIERGIENDARVICSRGAVCPRQPSCYASGQAQCE</sequence>
<accession>A0ABM6JF93</accession>
<dbReference type="Pfam" id="PF01381">
    <property type="entry name" value="HTH_3"/>
    <property type="match status" value="1"/>
</dbReference>